<dbReference type="EMBL" id="ML005225">
    <property type="protein sequence ID" value="RKP19425.1"/>
    <property type="molecule type" value="Genomic_DNA"/>
</dbReference>
<proteinExistence type="predicted"/>
<evidence type="ECO:0000313" key="1">
    <source>
        <dbReference type="EMBL" id="RKP19425.1"/>
    </source>
</evidence>
<sequence length="135" mass="14809">MKSLLTQLRLILVNIELTSIAWSSPSLRHTLEKAFALLNQATLCFSIKVIVLYILDTPGFDENEIRNHGISCLIADQVPRPLKDGTNVLLFLFPAAGKIPSNIATVFNFVSSLITMSLKETSKCIRPPGIEPGTS</sequence>
<accession>A0A4P9YJ47</accession>
<evidence type="ECO:0000313" key="2">
    <source>
        <dbReference type="Proteomes" id="UP000281549"/>
    </source>
</evidence>
<gene>
    <name evidence="1" type="ORF">ROZALSC1DRAFT_22306</name>
</gene>
<protein>
    <submittedName>
        <fullName evidence="1">Uncharacterized protein</fullName>
    </submittedName>
</protein>
<reference evidence="2" key="1">
    <citation type="journal article" date="2018" name="Nat. Microbiol.">
        <title>Leveraging single-cell genomics to expand the fungal tree of life.</title>
        <authorList>
            <person name="Ahrendt S.R."/>
            <person name="Quandt C.A."/>
            <person name="Ciobanu D."/>
            <person name="Clum A."/>
            <person name="Salamov A."/>
            <person name="Andreopoulos B."/>
            <person name="Cheng J.F."/>
            <person name="Woyke T."/>
            <person name="Pelin A."/>
            <person name="Henrissat B."/>
            <person name="Reynolds N.K."/>
            <person name="Benny G.L."/>
            <person name="Smith M.E."/>
            <person name="James T.Y."/>
            <person name="Grigoriev I.V."/>
        </authorList>
    </citation>
    <scope>NUCLEOTIDE SEQUENCE [LARGE SCALE GENOMIC DNA]</scope>
    <source>
        <strain evidence="2">CSF55</strain>
    </source>
</reference>
<name>A0A4P9YJ47_ROZAC</name>
<organism evidence="1 2">
    <name type="scientific">Rozella allomycis (strain CSF55)</name>
    <dbReference type="NCBI Taxonomy" id="988480"/>
    <lineage>
        <taxon>Eukaryota</taxon>
        <taxon>Fungi</taxon>
        <taxon>Fungi incertae sedis</taxon>
        <taxon>Cryptomycota</taxon>
        <taxon>Cryptomycota incertae sedis</taxon>
        <taxon>Rozella</taxon>
    </lineage>
</organism>
<dbReference type="AlphaFoldDB" id="A0A4P9YJ47"/>
<dbReference type="Proteomes" id="UP000281549">
    <property type="component" value="Unassembled WGS sequence"/>
</dbReference>